<keyword evidence="3" id="KW-1185">Reference proteome</keyword>
<protein>
    <submittedName>
        <fullName evidence="2">C4-dicarboxylate ABC transporter substrate-binding protein</fullName>
    </submittedName>
</protein>
<evidence type="ECO:0000313" key="2">
    <source>
        <dbReference type="EMBL" id="RDJ26857.1"/>
    </source>
</evidence>
<accession>A0A370L9B1</accession>
<dbReference type="PANTHER" id="PTHR42941">
    <property type="entry name" value="SLL1037 PROTEIN"/>
    <property type="match status" value="1"/>
</dbReference>
<proteinExistence type="predicted"/>
<dbReference type="Gene3D" id="3.40.190.10">
    <property type="entry name" value="Periplasmic binding protein-like II"/>
    <property type="match status" value="2"/>
</dbReference>
<dbReference type="SUPFAM" id="SSF53850">
    <property type="entry name" value="Periplasmic binding protein-like II"/>
    <property type="match status" value="1"/>
</dbReference>
<reference evidence="3" key="1">
    <citation type="submission" date="2018-07" db="EMBL/GenBank/DDBJ databases">
        <authorList>
            <person name="Safronova V.I."/>
            <person name="Chirak E.R."/>
            <person name="Sazanova A.L."/>
        </authorList>
    </citation>
    <scope>NUCLEOTIDE SEQUENCE [LARGE SCALE GENOMIC DNA]</scope>
    <source>
        <strain evidence="3">RCAM04685</strain>
    </source>
</reference>
<dbReference type="Proteomes" id="UP000255207">
    <property type="component" value="Unassembled WGS sequence"/>
</dbReference>
<sequence length="433" mass="46509">MGRRGFMALAGVLAIFGIAASVFYVLNQPKTLRLAVGPLGSEDARLAAGFVQGLSREKSQIRVRLVLTEGSEESAKRIDEGQAELAIVRPDIALPEQADTALIIRRSFPFFITSKDSAIGRIADLRGRKIGVVRDPKGNLALLKLVLEQYEVRAEEIEIVALGRDEVVAAAQEKRIDAFFSINAVGSRTNNEGLARLRSAWGNDPVLIPIREADAIAARHRPIETGEIVRGALGGDPPRPAENLPTIAITSRLMAAQSLDDGTVGDLVKALLGLRMTLAGELPSIQGLEAPSTDKDAPLSVHSGAAAFIDGEQETFFERYGDWFYLGVMVLSVVGTGFAGLLSQESAARRRKAMAGLDRLVAMLSAIRAEEDDRALITYEREADAVLADVLSNFSQGDVDAAGLAAYRLAMDQVGRAVAERRLVLVEAQAQND</sequence>
<keyword evidence="1" id="KW-0472">Membrane</keyword>
<evidence type="ECO:0000256" key="1">
    <source>
        <dbReference type="SAM" id="Phobius"/>
    </source>
</evidence>
<keyword evidence="1" id="KW-1133">Transmembrane helix</keyword>
<evidence type="ECO:0000313" key="3">
    <source>
        <dbReference type="Proteomes" id="UP000255207"/>
    </source>
</evidence>
<dbReference type="AlphaFoldDB" id="A0A370L9B1"/>
<feature type="transmembrane region" description="Helical" evidence="1">
    <location>
        <begin position="323"/>
        <end position="342"/>
    </location>
</feature>
<dbReference type="InterPro" id="IPR011852">
    <property type="entry name" value="TRAP_TAXI"/>
</dbReference>
<dbReference type="Pfam" id="PF16868">
    <property type="entry name" value="NMT1_3"/>
    <property type="match status" value="1"/>
</dbReference>
<organism evidence="2 3">
    <name type="scientific">Bosea caraganae</name>
    <dbReference type="NCBI Taxonomy" id="2763117"/>
    <lineage>
        <taxon>Bacteria</taxon>
        <taxon>Pseudomonadati</taxon>
        <taxon>Pseudomonadota</taxon>
        <taxon>Alphaproteobacteria</taxon>
        <taxon>Hyphomicrobiales</taxon>
        <taxon>Boseaceae</taxon>
        <taxon>Bosea</taxon>
    </lineage>
</organism>
<dbReference type="EMBL" id="QQTP01000003">
    <property type="protein sequence ID" value="RDJ26857.1"/>
    <property type="molecule type" value="Genomic_DNA"/>
</dbReference>
<dbReference type="PANTHER" id="PTHR42941:SF1">
    <property type="entry name" value="SLL1037 PROTEIN"/>
    <property type="match status" value="1"/>
</dbReference>
<gene>
    <name evidence="2" type="ORF">DWE98_08390</name>
</gene>
<name>A0A370L9B1_9HYPH</name>
<keyword evidence="1" id="KW-0812">Transmembrane</keyword>
<dbReference type="OrthoDB" id="252197at2"/>
<comment type="caution">
    <text evidence="2">The sequence shown here is derived from an EMBL/GenBank/DDBJ whole genome shotgun (WGS) entry which is preliminary data.</text>
</comment>